<feature type="region of interest" description="Disordered" evidence="2">
    <location>
        <begin position="765"/>
        <end position="803"/>
    </location>
</feature>
<dbReference type="EMBL" id="BQNB010021233">
    <property type="protein sequence ID" value="GJU04276.1"/>
    <property type="molecule type" value="Genomic_DNA"/>
</dbReference>
<feature type="compositionally biased region" description="Low complexity" evidence="2">
    <location>
        <begin position="572"/>
        <end position="590"/>
    </location>
</feature>
<accession>A0ABQ5IW09</accession>
<reference evidence="4" key="2">
    <citation type="submission" date="2022-01" db="EMBL/GenBank/DDBJ databases">
        <authorList>
            <person name="Yamashiro T."/>
            <person name="Shiraishi A."/>
            <person name="Satake H."/>
            <person name="Nakayama K."/>
        </authorList>
    </citation>
    <scope>NUCLEOTIDE SEQUENCE</scope>
</reference>
<dbReference type="Proteomes" id="UP001151760">
    <property type="component" value="Unassembled WGS sequence"/>
</dbReference>
<evidence type="ECO:0000313" key="4">
    <source>
        <dbReference type="EMBL" id="GJU04276.1"/>
    </source>
</evidence>
<sequence>MCDKKNSVIFTDTACVVLSPDFKLTDESHVFLKVPRKDNMYSVDLKNVVPQGGLTCLFAKATPDESNLWHRRLGHVNFKTMNKLASFTTAGLLLLMKVTAVRHNLLLPVQVNVVEVAFLSKPEESDGFEQIVDFLNANPINYALTVNPTIYTSCIKQFWATAKAKTVNGEVQIQALVDGKKVIVTEASVRRDLQLADENGTECLPNATIFAELERMGYEKLTQKLTFYKAFFAPQWKFLIHTILQCLSAKTTAWNEFSSTMASAVICLATNQKFNFSKYIFDNMVKNLEGGVKFLMYPRFVQVFLDKQVEGMSKHKEIYVTPSHTKKVFANMKRQGKDFSGRDTPLFQTMMVQAQEEGEGSKQKPRKSKKQNTEVPQPSDSTKPIADEAPNDENVTTHSNDPLLSGEDRLKLNELMELYTSLSQRVLDLEKTKTSQAVEITKLKEKVKKLEKKEEVTLVDKTHGRYGDNLMFDTGVLDNEQDMVEKKVDMAKKDVSTADPVTTAGEAVTTANVVVSTAEVTTDNTTTTTVDELTLAQTLIEIKAAKAKAVTTVATTTTTVVIRPKARGVVVQESSEFTTTTSPSQPSQLPEAKDKGKAKMVEPEKPLKKKDQIMFDKEVAQKLQAQLDAELEEEEKLARQKEEDANIAEWDNVQAMIDADYELAARLQAQEQEELTIEERSKLFVELMDKRKKHFSRLRAEEQRRKPPTKAQKRSQMSTYLKHMAGYKHNQLKNKSFAEIQKLVDKAMTRVNMFVDMDTELVRVSSKKDETEMAQESSSKRAGDELEQEKVKKQKIDDDQEEAKMKKHMEIVPDDEVTVDAIPLATKPPIIVDWKIIKEGKMGYFQIIKADGSSKRYSSMI</sequence>
<dbReference type="Pfam" id="PF13976">
    <property type="entry name" value="gag_pre-integrs"/>
    <property type="match status" value="1"/>
</dbReference>
<feature type="compositionally biased region" description="Polar residues" evidence="2">
    <location>
        <begin position="393"/>
        <end position="402"/>
    </location>
</feature>
<feature type="coiled-coil region" evidence="1">
    <location>
        <begin position="617"/>
        <end position="651"/>
    </location>
</feature>
<comment type="caution">
    <text evidence="4">The sequence shown here is derived from an EMBL/GenBank/DDBJ whole genome shotgun (WGS) entry which is preliminary data.</text>
</comment>
<feature type="compositionally biased region" description="Polar residues" evidence="2">
    <location>
        <begin position="373"/>
        <end position="382"/>
    </location>
</feature>
<proteinExistence type="predicted"/>
<evidence type="ECO:0000256" key="2">
    <source>
        <dbReference type="SAM" id="MobiDB-lite"/>
    </source>
</evidence>
<keyword evidence="1" id="KW-0175">Coiled coil</keyword>
<evidence type="ECO:0000259" key="3">
    <source>
        <dbReference type="Pfam" id="PF13976"/>
    </source>
</evidence>
<gene>
    <name evidence="4" type="ORF">Tco_1114614</name>
</gene>
<evidence type="ECO:0000313" key="5">
    <source>
        <dbReference type="Proteomes" id="UP001151760"/>
    </source>
</evidence>
<feature type="compositionally biased region" description="Basic and acidic residues" evidence="2">
    <location>
        <begin position="591"/>
        <end position="603"/>
    </location>
</feature>
<feature type="domain" description="GAG-pre-integrase" evidence="3">
    <location>
        <begin position="39"/>
        <end position="86"/>
    </location>
</feature>
<name>A0ABQ5IW09_9ASTR</name>
<organism evidence="4 5">
    <name type="scientific">Tanacetum coccineum</name>
    <dbReference type="NCBI Taxonomy" id="301880"/>
    <lineage>
        <taxon>Eukaryota</taxon>
        <taxon>Viridiplantae</taxon>
        <taxon>Streptophyta</taxon>
        <taxon>Embryophyta</taxon>
        <taxon>Tracheophyta</taxon>
        <taxon>Spermatophyta</taxon>
        <taxon>Magnoliopsida</taxon>
        <taxon>eudicotyledons</taxon>
        <taxon>Gunneridae</taxon>
        <taxon>Pentapetalae</taxon>
        <taxon>asterids</taxon>
        <taxon>campanulids</taxon>
        <taxon>Asterales</taxon>
        <taxon>Asteraceae</taxon>
        <taxon>Asteroideae</taxon>
        <taxon>Anthemideae</taxon>
        <taxon>Anthemidinae</taxon>
        <taxon>Tanacetum</taxon>
    </lineage>
</organism>
<feature type="compositionally biased region" description="Basic and acidic residues" evidence="2">
    <location>
        <begin position="778"/>
        <end position="803"/>
    </location>
</feature>
<feature type="coiled-coil region" evidence="1">
    <location>
        <begin position="412"/>
        <end position="453"/>
    </location>
</feature>
<evidence type="ECO:0000256" key="1">
    <source>
        <dbReference type="SAM" id="Coils"/>
    </source>
</evidence>
<feature type="region of interest" description="Disordered" evidence="2">
    <location>
        <begin position="354"/>
        <end position="406"/>
    </location>
</feature>
<reference evidence="4" key="1">
    <citation type="journal article" date="2022" name="Int. J. Mol. Sci.">
        <title>Draft Genome of Tanacetum Coccineum: Genomic Comparison of Closely Related Tanacetum-Family Plants.</title>
        <authorList>
            <person name="Yamashiro T."/>
            <person name="Shiraishi A."/>
            <person name="Nakayama K."/>
            <person name="Satake H."/>
        </authorList>
    </citation>
    <scope>NUCLEOTIDE SEQUENCE</scope>
</reference>
<dbReference type="InterPro" id="IPR025724">
    <property type="entry name" value="GAG-pre-integrase_dom"/>
</dbReference>
<feature type="region of interest" description="Disordered" evidence="2">
    <location>
        <begin position="572"/>
        <end position="603"/>
    </location>
</feature>
<keyword evidence="5" id="KW-1185">Reference proteome</keyword>
<protein>
    <submittedName>
        <fullName evidence="4">Ribonuclease H-like domain-containing protein</fullName>
    </submittedName>
</protein>
<feature type="region of interest" description="Disordered" evidence="2">
    <location>
        <begin position="696"/>
        <end position="716"/>
    </location>
</feature>